<proteinExistence type="predicted"/>
<evidence type="ECO:0000313" key="1">
    <source>
        <dbReference type="EMBL" id="SGZ49407.1"/>
    </source>
</evidence>
<dbReference type="GO" id="GO:0000444">
    <property type="term" value="C:MIS12/MIND type complex"/>
    <property type="evidence" value="ECO:0007669"/>
    <property type="project" value="TreeGrafter"/>
</dbReference>
<protein>
    <submittedName>
        <fullName evidence="1">CIC11C00000002818</fullName>
    </submittedName>
</protein>
<reference evidence="1 2" key="1">
    <citation type="submission" date="2016-10" db="EMBL/GenBank/DDBJ databases">
        <authorList>
            <person name="de Groot N.N."/>
        </authorList>
    </citation>
    <scope>NUCLEOTIDE SEQUENCE [LARGE SCALE GENOMIC DNA]</scope>
    <source>
        <strain evidence="1 2">PYCC 4715</strain>
    </source>
</reference>
<dbReference type="Pfam" id="PF08641">
    <property type="entry name" value="Mis14"/>
    <property type="match status" value="1"/>
</dbReference>
<gene>
    <name evidence="1" type="ORF">SAMEA4029009_CIC11G00000002818</name>
</gene>
<dbReference type="EMBL" id="LT635764">
    <property type="protein sequence ID" value="SGZ49407.1"/>
    <property type="molecule type" value="Genomic_DNA"/>
</dbReference>
<accession>A0A1L0BCP4</accession>
<dbReference type="InterPro" id="IPR013950">
    <property type="entry name" value="Mis14/Nsl1"/>
</dbReference>
<dbReference type="AlphaFoldDB" id="A0A1L0BCP4"/>
<name>A0A1L0BCP4_9ASCO</name>
<organism evidence="1 2">
    <name type="scientific">Sungouiella intermedia</name>
    <dbReference type="NCBI Taxonomy" id="45354"/>
    <lineage>
        <taxon>Eukaryota</taxon>
        <taxon>Fungi</taxon>
        <taxon>Dikarya</taxon>
        <taxon>Ascomycota</taxon>
        <taxon>Saccharomycotina</taxon>
        <taxon>Pichiomycetes</taxon>
        <taxon>Metschnikowiaceae</taxon>
        <taxon>Sungouiella</taxon>
    </lineage>
</organism>
<dbReference type="PANTHER" id="PTHR31749">
    <property type="entry name" value="KINETOCHORE-ASSOCIATED PROTEIN NSL1 HOMOLOG"/>
    <property type="match status" value="1"/>
</dbReference>
<dbReference type="PANTHER" id="PTHR31749:SF3">
    <property type="entry name" value="KINETOCHORE-ASSOCIATED PROTEIN NSL1 HOMOLOG"/>
    <property type="match status" value="1"/>
</dbReference>
<dbReference type="GO" id="GO:0000070">
    <property type="term" value="P:mitotic sister chromatid segregation"/>
    <property type="evidence" value="ECO:0007669"/>
    <property type="project" value="InterPro"/>
</dbReference>
<evidence type="ECO:0000313" key="2">
    <source>
        <dbReference type="Proteomes" id="UP000182259"/>
    </source>
</evidence>
<sequence length="221" mass="25115">MSAQHYDKIVLSKQDLAHLYRQFLVASQAKIQHHLPVSDRHDPLRVEVENIVNDNLAAAFEMAKLAFIVDGRDLAEENVLIRDILALQPLEEVVPFDTELNQKLRAVIQLVEKETTEVTRLRRELPQQARDAYESLVASTDQEVTSIIKELADVEPEIVDIPTREETIPNADGIVQDLEESIKSLAGLKSALPRQQAQLDSLDQTITFLEESYRRQQAERS</sequence>
<dbReference type="Proteomes" id="UP000182259">
    <property type="component" value="Chromosome I"/>
</dbReference>